<dbReference type="EMBL" id="LWMH01000001">
    <property type="protein sequence ID" value="KZS45131.1"/>
    <property type="molecule type" value="Genomic_DNA"/>
</dbReference>
<keyword evidence="1" id="KW-0540">Nuclease</keyword>
<dbReference type="RefSeq" id="WP_063477635.1">
    <property type="nucleotide sequence ID" value="NZ_JBCMWP010000019.1"/>
</dbReference>
<keyword evidence="3" id="KW-0269">Exonuclease</keyword>
<name>A0A163GT04_9BACL</name>
<reference evidence="5" key="1">
    <citation type="journal article" date="2016" name="Genome Announc.">
        <title>Draft genomes of two strains of Paenibacillus glucanolyticus with capability to degrade lignocellulose.</title>
        <authorList>
            <person name="Mathews S.L."/>
            <person name="Pawlak J."/>
            <person name="Grunden A.M."/>
        </authorList>
    </citation>
    <scope>NUCLEOTIDE SEQUENCE [LARGE SCALE GENOMIC DNA]</scope>
    <source>
        <strain evidence="5">SLM1</strain>
    </source>
</reference>
<gene>
    <name evidence="5" type="ORF">AWU65_03880</name>
</gene>
<evidence type="ECO:0000256" key="1">
    <source>
        <dbReference type="ARBA" id="ARBA00022722"/>
    </source>
</evidence>
<dbReference type="SUPFAM" id="SSF53098">
    <property type="entry name" value="Ribonuclease H-like"/>
    <property type="match status" value="1"/>
</dbReference>
<organism evidence="5 6">
    <name type="scientific">Paenibacillus glucanolyticus</name>
    <dbReference type="NCBI Taxonomy" id="59843"/>
    <lineage>
        <taxon>Bacteria</taxon>
        <taxon>Bacillati</taxon>
        <taxon>Bacillota</taxon>
        <taxon>Bacilli</taxon>
        <taxon>Bacillales</taxon>
        <taxon>Paenibacillaceae</taxon>
        <taxon>Paenibacillus</taxon>
    </lineage>
</organism>
<dbReference type="GO" id="GO:0008408">
    <property type="term" value="F:3'-5' exonuclease activity"/>
    <property type="evidence" value="ECO:0007669"/>
    <property type="project" value="TreeGrafter"/>
</dbReference>
<dbReference type="FunFam" id="3.30.420.10:FF:000045">
    <property type="entry name" value="3'-5' exonuclease DinG"/>
    <property type="match status" value="1"/>
</dbReference>
<accession>A0A163GT04</accession>
<dbReference type="InterPro" id="IPR013520">
    <property type="entry name" value="Ribonucl_H"/>
</dbReference>
<dbReference type="InterPro" id="IPR036397">
    <property type="entry name" value="RNaseH_sf"/>
</dbReference>
<evidence type="ECO:0000259" key="4">
    <source>
        <dbReference type="SMART" id="SM00479"/>
    </source>
</evidence>
<dbReference type="PANTHER" id="PTHR30231">
    <property type="entry name" value="DNA POLYMERASE III SUBUNIT EPSILON"/>
    <property type="match status" value="1"/>
</dbReference>
<dbReference type="SMART" id="SM00479">
    <property type="entry name" value="EXOIII"/>
    <property type="match status" value="1"/>
</dbReference>
<feature type="domain" description="Exonuclease" evidence="4">
    <location>
        <begin position="162"/>
        <end position="330"/>
    </location>
</feature>
<proteinExistence type="predicted"/>
<dbReference type="AlphaFoldDB" id="A0A163GT04"/>
<dbReference type="CDD" id="cd06127">
    <property type="entry name" value="DEDDh"/>
    <property type="match status" value="1"/>
</dbReference>
<dbReference type="GO" id="GO:0003676">
    <property type="term" value="F:nucleic acid binding"/>
    <property type="evidence" value="ECO:0007669"/>
    <property type="project" value="InterPro"/>
</dbReference>
<dbReference type="GO" id="GO:0005829">
    <property type="term" value="C:cytosol"/>
    <property type="evidence" value="ECO:0007669"/>
    <property type="project" value="TreeGrafter"/>
</dbReference>
<evidence type="ECO:0000313" key="6">
    <source>
        <dbReference type="Proteomes" id="UP000076796"/>
    </source>
</evidence>
<evidence type="ECO:0000256" key="3">
    <source>
        <dbReference type="ARBA" id="ARBA00022839"/>
    </source>
</evidence>
<sequence length="337" mass="38977">MKVLLAIELYQYERYISAAMYCEIQGIKNGYLYYNQSTSNPVKAFGQCILAAIQVIVKSYNNRSLILAFPEAYLSILHPQIKSEIYRVLDKFESFEFTNDRYLEVLSIVNQMGEIDSIDQCILHGYSSTEVEMRRNQLNEEKLRKKKRDRPQDYNGVLMPLSGVVIDFETNSTHVKYARIFEVGAIKFKNGVIIDRFQSFTNPGIKIPKAIRELTGIRQIDIDTAPTTYTVMKKLINFIGDTKVLVGHNLYSYDYELLRLFSQRFRMPSWNGQLLCTMKFARKSQIIVKDYKLETLCRLFNITSGSAHRALNDCESTFELLKALYNHTLLGKQDPIA</sequence>
<dbReference type="Gene3D" id="3.30.420.10">
    <property type="entry name" value="Ribonuclease H-like superfamily/Ribonuclease H"/>
    <property type="match status" value="1"/>
</dbReference>
<protein>
    <recommendedName>
        <fullName evidence="4">Exonuclease domain-containing protein</fullName>
    </recommendedName>
</protein>
<keyword evidence="6" id="KW-1185">Reference proteome</keyword>
<dbReference type="PANTHER" id="PTHR30231:SF41">
    <property type="entry name" value="DNA POLYMERASE III SUBUNIT EPSILON"/>
    <property type="match status" value="1"/>
</dbReference>
<evidence type="ECO:0000313" key="5">
    <source>
        <dbReference type="EMBL" id="KZS45131.1"/>
    </source>
</evidence>
<evidence type="ECO:0000256" key="2">
    <source>
        <dbReference type="ARBA" id="ARBA00022801"/>
    </source>
</evidence>
<dbReference type="Pfam" id="PF00929">
    <property type="entry name" value="RNase_T"/>
    <property type="match status" value="1"/>
</dbReference>
<dbReference type="GO" id="GO:0045004">
    <property type="term" value="P:DNA replication proofreading"/>
    <property type="evidence" value="ECO:0007669"/>
    <property type="project" value="TreeGrafter"/>
</dbReference>
<dbReference type="OrthoDB" id="9803913at2"/>
<comment type="caution">
    <text evidence="5">The sequence shown here is derived from an EMBL/GenBank/DDBJ whole genome shotgun (WGS) entry which is preliminary data.</text>
</comment>
<dbReference type="InterPro" id="IPR012337">
    <property type="entry name" value="RNaseH-like_sf"/>
</dbReference>
<keyword evidence="2" id="KW-0378">Hydrolase</keyword>
<dbReference type="Proteomes" id="UP000076796">
    <property type="component" value="Unassembled WGS sequence"/>
</dbReference>